<dbReference type="Pfam" id="PF09286">
    <property type="entry name" value="Pro-kuma_activ"/>
    <property type="match status" value="1"/>
</dbReference>
<evidence type="ECO:0000256" key="2">
    <source>
        <dbReference type="ARBA" id="ARBA00022670"/>
    </source>
</evidence>
<dbReference type="GO" id="GO:0006508">
    <property type="term" value="P:proteolysis"/>
    <property type="evidence" value="ECO:0007669"/>
    <property type="project" value="UniProtKB-KW"/>
</dbReference>
<evidence type="ECO:0000256" key="1">
    <source>
        <dbReference type="ARBA" id="ARBA00001913"/>
    </source>
</evidence>
<keyword evidence="4" id="KW-0378">Hydrolase</keyword>
<feature type="compositionally biased region" description="Basic and acidic residues" evidence="8">
    <location>
        <begin position="529"/>
        <end position="561"/>
    </location>
</feature>
<dbReference type="InterPro" id="IPR015366">
    <property type="entry name" value="S53_propep"/>
</dbReference>
<feature type="domain" description="Peptidase S53" evidence="9">
    <location>
        <begin position="172"/>
        <end position="518"/>
    </location>
</feature>
<dbReference type="HOGENOM" id="CLU_012501_0_1_11"/>
<feature type="region of interest" description="Disordered" evidence="8">
    <location>
        <begin position="521"/>
        <end position="561"/>
    </location>
</feature>
<keyword evidence="3" id="KW-0479">Metal-binding</keyword>
<dbReference type="PANTHER" id="PTHR14218:SF15">
    <property type="entry name" value="TRIPEPTIDYL-PEPTIDASE 1"/>
    <property type="match status" value="1"/>
</dbReference>
<name>E5XS73_SEGRC</name>
<evidence type="ECO:0000256" key="5">
    <source>
        <dbReference type="ARBA" id="ARBA00022825"/>
    </source>
</evidence>
<feature type="region of interest" description="Disordered" evidence="8">
    <location>
        <begin position="328"/>
        <end position="349"/>
    </location>
</feature>
<dbReference type="PANTHER" id="PTHR14218">
    <property type="entry name" value="PROTEASE S8 TRIPEPTIDYL PEPTIDASE I CLN2"/>
    <property type="match status" value="1"/>
</dbReference>
<dbReference type="CDD" id="cd04056">
    <property type="entry name" value="Peptidases_S53"/>
    <property type="match status" value="1"/>
</dbReference>
<evidence type="ECO:0000313" key="11">
    <source>
        <dbReference type="Proteomes" id="UP000004816"/>
    </source>
</evidence>
<keyword evidence="7" id="KW-0865">Zymogen</keyword>
<dbReference type="Proteomes" id="UP000004816">
    <property type="component" value="Unassembled WGS sequence"/>
</dbReference>
<dbReference type="InterPro" id="IPR036852">
    <property type="entry name" value="Peptidase_S8/S53_dom_sf"/>
</dbReference>
<comment type="caution">
    <text evidence="10">The sequence shown here is derived from an EMBL/GenBank/DDBJ whole genome shotgun (WGS) entry which is preliminary data.</text>
</comment>
<keyword evidence="5" id="KW-0720">Serine protease</keyword>
<dbReference type="InterPro" id="IPR030400">
    <property type="entry name" value="Sedolisin_dom"/>
</dbReference>
<dbReference type="EMBL" id="ACZI02000002">
    <property type="protein sequence ID" value="EFV12858.1"/>
    <property type="molecule type" value="Genomic_DNA"/>
</dbReference>
<feature type="compositionally biased region" description="Low complexity" evidence="8">
    <location>
        <begin position="328"/>
        <end position="337"/>
    </location>
</feature>
<dbReference type="GO" id="GO:0008240">
    <property type="term" value="F:tripeptidyl-peptidase activity"/>
    <property type="evidence" value="ECO:0007669"/>
    <property type="project" value="TreeGrafter"/>
</dbReference>
<keyword evidence="11" id="KW-1185">Reference proteome</keyword>
<evidence type="ECO:0000313" key="10">
    <source>
        <dbReference type="EMBL" id="EFV12858.1"/>
    </source>
</evidence>
<dbReference type="SMART" id="SM00944">
    <property type="entry name" value="Pro-kuma_activ"/>
    <property type="match status" value="1"/>
</dbReference>
<dbReference type="AlphaFoldDB" id="E5XS73"/>
<dbReference type="Pfam" id="PF00082">
    <property type="entry name" value="Peptidase_S8"/>
    <property type="match status" value="1"/>
</dbReference>
<accession>E5XS73</accession>
<reference evidence="10 11" key="1">
    <citation type="journal article" date="2011" name="Stand. Genomic Sci.">
        <title>High quality draft genome sequence of Segniliparus rugosus CDC 945(T)= (ATCC BAA-974(T)).</title>
        <authorList>
            <person name="Earl A.M."/>
            <person name="Desjardins C.A."/>
            <person name="Fitzgerald M.G."/>
            <person name="Arachchi H.M."/>
            <person name="Zeng Q."/>
            <person name="Mehta T."/>
            <person name="Griggs A."/>
            <person name="Birren B.W."/>
            <person name="Toney N.C."/>
            <person name="Carr J."/>
            <person name="Posey J."/>
            <person name="Butler W.R."/>
        </authorList>
    </citation>
    <scope>NUCLEOTIDE SEQUENCE [LARGE SCALE GENOMIC DNA]</scope>
    <source>
        <strain evidence="11">ATCC BAA-974 / DSM 45345 / CCUG 50838 / CIP 108380 / JCM 13579 / CDC 945</strain>
    </source>
</reference>
<dbReference type="Gene3D" id="3.40.50.200">
    <property type="entry name" value="Peptidase S8/S53 domain"/>
    <property type="match status" value="1"/>
</dbReference>
<dbReference type="SUPFAM" id="SSF52743">
    <property type="entry name" value="Subtilisin-like"/>
    <property type="match status" value="1"/>
</dbReference>
<organism evidence="10 11">
    <name type="scientific">Segniliparus rugosus (strain ATCC BAA-974 / DSM 45345 / CCUG 50838 / CIP 108380 / JCM 13579 / CDC 945)</name>
    <dbReference type="NCBI Taxonomy" id="679197"/>
    <lineage>
        <taxon>Bacteria</taxon>
        <taxon>Bacillati</taxon>
        <taxon>Actinomycetota</taxon>
        <taxon>Actinomycetes</taxon>
        <taxon>Mycobacteriales</taxon>
        <taxon>Segniliparaceae</taxon>
        <taxon>Segniliparus</taxon>
    </lineage>
</organism>
<dbReference type="RefSeq" id="WP_007470600.1">
    <property type="nucleotide sequence ID" value="NZ_KI391953.1"/>
</dbReference>
<dbReference type="GO" id="GO:0046872">
    <property type="term" value="F:metal ion binding"/>
    <property type="evidence" value="ECO:0007669"/>
    <property type="project" value="UniProtKB-KW"/>
</dbReference>
<dbReference type="GO" id="GO:0004252">
    <property type="term" value="F:serine-type endopeptidase activity"/>
    <property type="evidence" value="ECO:0007669"/>
    <property type="project" value="InterPro"/>
</dbReference>
<sequence length="561" mass="58283">MSAKSHVPLRGSERPELHSLIAAAPVPDDERVDATVVLRRRAELPESFVRGTQTLTGAELAERYGADPADVARVADVLGRFGVDVSSVDARSRRIRVEGNARAMREAFGCALFVSAQSAQGAAAGPRHRYRTGQLQVPAELDGIVTAVLGLDNRPQAEARLRFVPAQARSTSYTPLQLVKTYNFPAQATGAGQRLAIVELGGGYSDEELRRYFAGLGVSAPHVTAVSVDGARNAPEGDPNGADGEVVLDVEIAGAMANGAEILVYFAPNSDRGFLDAVSEAAHANPAPTAMSISWGSPESAWTPQAREAMNQAFADAAALGVTVTAAAGDAGSSDGGPRNRPETDFPASSPYVLACGGTRLVAEADTGSVISETVWNAGPAGGATGGGVSRVFAEPQWQTHVQVPGEGRGVPDVAAVADPATGYEVVVDGRPMVVGGTSAVAPLWAALACRLAQALGRPLGLLQPLVYPQAAGTEQFPGFRDITEGNNGAYSAGPGWDACTGLGVPDGQALLDYLRPQLRPAGQPAARAGERSAVDPEDWRAEQGASRDGDLRRERPPHWG</sequence>
<dbReference type="SUPFAM" id="SSF54897">
    <property type="entry name" value="Protease propeptides/inhibitors"/>
    <property type="match status" value="1"/>
</dbReference>
<evidence type="ECO:0000256" key="3">
    <source>
        <dbReference type="ARBA" id="ARBA00022723"/>
    </source>
</evidence>
<keyword evidence="2" id="KW-0645">Protease</keyword>
<evidence type="ECO:0000256" key="8">
    <source>
        <dbReference type="SAM" id="MobiDB-lite"/>
    </source>
</evidence>
<protein>
    <recommendedName>
        <fullName evidence="9">Peptidase S53 domain-containing protein</fullName>
    </recommendedName>
</protein>
<gene>
    <name evidence="10" type="ORF">HMPREF9336_02345</name>
</gene>
<dbReference type="OrthoDB" id="3480681at2"/>
<dbReference type="STRING" id="679197.HMPREF9336_02345"/>
<proteinExistence type="predicted"/>
<evidence type="ECO:0000256" key="6">
    <source>
        <dbReference type="ARBA" id="ARBA00022837"/>
    </source>
</evidence>
<dbReference type="eggNOG" id="COG4934">
    <property type="taxonomic scope" value="Bacteria"/>
</dbReference>
<keyword evidence="6" id="KW-0106">Calcium</keyword>
<comment type="cofactor">
    <cofactor evidence="1">
        <name>Ca(2+)</name>
        <dbReference type="ChEBI" id="CHEBI:29108"/>
    </cofactor>
</comment>
<evidence type="ECO:0000259" key="9">
    <source>
        <dbReference type="PROSITE" id="PS51695"/>
    </source>
</evidence>
<dbReference type="PROSITE" id="PS51695">
    <property type="entry name" value="SEDOLISIN"/>
    <property type="match status" value="1"/>
</dbReference>
<evidence type="ECO:0000256" key="4">
    <source>
        <dbReference type="ARBA" id="ARBA00022801"/>
    </source>
</evidence>
<dbReference type="MEROPS" id="S53.004"/>
<dbReference type="InterPro" id="IPR000209">
    <property type="entry name" value="Peptidase_S8/S53_dom"/>
</dbReference>
<evidence type="ECO:0000256" key="7">
    <source>
        <dbReference type="ARBA" id="ARBA00023145"/>
    </source>
</evidence>
<dbReference type="InterPro" id="IPR050819">
    <property type="entry name" value="Tripeptidyl-peptidase_I"/>
</dbReference>